<dbReference type="InterPro" id="IPR043136">
    <property type="entry name" value="B30.2/SPRY_sf"/>
</dbReference>
<dbReference type="InterPro" id="IPR011989">
    <property type="entry name" value="ARM-like"/>
</dbReference>
<dbReference type="AlphaFoldDB" id="C3ZB22"/>
<dbReference type="UniPathway" id="UPA00143"/>
<keyword evidence="2" id="KW-0808">Transferase</keyword>
<keyword evidence="3" id="KW-0479">Metal-binding</keyword>
<dbReference type="InterPro" id="IPR016024">
    <property type="entry name" value="ARM-type_fold"/>
</dbReference>
<dbReference type="GO" id="GO:0004672">
    <property type="term" value="F:protein kinase activity"/>
    <property type="evidence" value="ECO:0007669"/>
    <property type="project" value="InterPro"/>
</dbReference>
<dbReference type="SUPFAM" id="SSF48371">
    <property type="entry name" value="ARM repeat"/>
    <property type="match status" value="1"/>
</dbReference>
<sequence length="1189" mass="131684">MEKTVDSSGSVHFSINGESKGLFFNGVDVSSKLWAMMDIHGSTMAVQIVGLCKPGHHQWKKGTSVCKICVKCQQCTAKGAACALKDQPLRPPGSSCGCDRGDGGCTDCGICRSCAGNDSSDVPLTFEQELLKTAMGKALGGEQIQTFMGKLFEGQDHDEEKEETTLEHGMKKGDQVKITDGETFRAVQEKSGSSWNEEMLKHLGKTGRVIKRRRRQVKVDFAGTRWWLNPAALTRTTSERVKNISHQLKEGDYVKVNTNPETFKSKQLGHGGFVDKMKKLIDKVGIVHHMDIDGDAVVCYPNGTRWCINPLTLTKVDPDECGDVHIDISGVLQVGDWVKVEADKDKIKCIQEVSVTWDEGYYKAAGKVGRVSHLLPLNDLARVQIKNASYPLNLTLLKKATPADFVEAFGSEDIKSPDFARGDLVKIDATLDRLKNLQEGHGGYVDPMKETCGMTGRVLGVISGDRVRVKVQGKTWVFNPNLVIRTGNPGLGTGNWKSATICAPGKHDFSPGSICGCGDGDAGCDDCGRCRTCAVGEDEDEDSDDEPDLEKLLDTSGIGKAFKEILKDHESALKALTSHQDEAGAEDKERNVRFHAALENMRQTVELIREIKDLDTIDAVRDALEKNILDPYTTYNRRVERKMMGDHLANNEAADVFMYYLILLSSDLEATKSGDADKNTCLELVHSLLIHYTGASSEFCCALGRSGLISWLVRNLDSLQEARTLENNESSSDQTRAMMTILYNCARVAETKECLRAAGAVDLLKSYQKDEDMDIRLTTLFCLTYIIDAELHLLKIQPIVADRLMSLLKEAIDDPQHSTKLTNATYSALELVTALGNLARNDRNKDVFIKKGAKDVLTALFESGDDEEKECVIYCFQQFMTQDPSQGPSIFSEVDYSDLCHQTEGQLVGRGGFGKVFKVKHKVWMIPVAVKELALRLSDNDSLKEQLLAEASFMHQARHAYIVPLYGVCFEQDFTALVMDFMVNGSVDALMTKVPDVPWALRWRILLETALGMNFLHSLDPRIIHHDLKAPNILLDEDFHAKIADFGLSEWKQRECSQQTADDDDITSGLSGTMTHIPPEHFLDRSLKAETEFDVYSYGVVIWEVLTGQAPYTLIAERMEEVVQQTKTKVVEAVHMVLNALGRGAEKDTLHHSGKWAASMRRNPGSSGEQPAQMENTGKQGIIQSVKKN</sequence>
<organism>
    <name type="scientific">Branchiostoma floridae</name>
    <name type="common">Florida lancelet</name>
    <name type="synonym">Amphioxus</name>
    <dbReference type="NCBI Taxonomy" id="7739"/>
    <lineage>
        <taxon>Eukaryota</taxon>
        <taxon>Metazoa</taxon>
        <taxon>Chordata</taxon>
        <taxon>Cephalochordata</taxon>
        <taxon>Leptocardii</taxon>
        <taxon>Amphioxiformes</taxon>
        <taxon>Branchiostomatidae</taxon>
        <taxon>Branchiostoma</taxon>
    </lineage>
</organism>
<evidence type="ECO:0000256" key="11">
    <source>
        <dbReference type="SAM" id="MobiDB-lite"/>
    </source>
</evidence>
<dbReference type="Pfam" id="PF00069">
    <property type="entry name" value="Pkinase"/>
    <property type="match status" value="1"/>
</dbReference>
<evidence type="ECO:0000256" key="8">
    <source>
        <dbReference type="ARBA" id="ARBA00022833"/>
    </source>
</evidence>
<gene>
    <name evidence="14" type="ORF">BRAFLDRAFT_68512</name>
</gene>
<dbReference type="PANTHER" id="PTHR24202:SF53">
    <property type="entry name" value="E3 UBIQUITIN-PROTEIN LIGASE MIB1"/>
    <property type="match status" value="1"/>
</dbReference>
<dbReference type="eggNOG" id="KOG0192">
    <property type="taxonomic scope" value="Eukaryota"/>
</dbReference>
<dbReference type="PROSITE" id="PS51065">
    <property type="entry name" value="NHR"/>
    <property type="match status" value="1"/>
</dbReference>
<dbReference type="PROSITE" id="PS50011">
    <property type="entry name" value="PROTEIN_KINASE_DOM"/>
    <property type="match status" value="1"/>
</dbReference>
<evidence type="ECO:0000256" key="5">
    <source>
        <dbReference type="ARBA" id="ARBA00022741"/>
    </source>
</evidence>
<evidence type="ECO:0000256" key="3">
    <source>
        <dbReference type="ARBA" id="ARBA00022723"/>
    </source>
</evidence>
<dbReference type="InParanoid" id="C3ZB22"/>
<evidence type="ECO:0008006" key="15">
    <source>
        <dbReference type="Google" id="ProtNLM"/>
    </source>
</evidence>
<evidence type="ECO:0000259" key="12">
    <source>
        <dbReference type="PROSITE" id="PS50011"/>
    </source>
</evidence>
<dbReference type="InterPro" id="IPR006573">
    <property type="entry name" value="NHR_dom"/>
</dbReference>
<evidence type="ECO:0000256" key="4">
    <source>
        <dbReference type="ARBA" id="ARBA00022737"/>
    </source>
</evidence>
<dbReference type="Gene3D" id="2.60.120.920">
    <property type="match status" value="1"/>
</dbReference>
<dbReference type="Gene3D" id="1.10.510.10">
    <property type="entry name" value="Transferase(Phosphotransferase) domain 1"/>
    <property type="match status" value="1"/>
</dbReference>
<feature type="domain" description="Protein kinase" evidence="12">
    <location>
        <begin position="902"/>
        <end position="1189"/>
    </location>
</feature>
<dbReference type="PANTHER" id="PTHR24202">
    <property type="entry name" value="E3 UBIQUITIN-PROTEIN LIGASE MIB2"/>
    <property type="match status" value="1"/>
</dbReference>
<dbReference type="GO" id="GO:0005524">
    <property type="term" value="F:ATP binding"/>
    <property type="evidence" value="ECO:0007669"/>
    <property type="project" value="UniProtKB-UniRule"/>
</dbReference>
<dbReference type="InterPro" id="IPR000719">
    <property type="entry name" value="Prot_kinase_dom"/>
</dbReference>
<evidence type="ECO:0000256" key="2">
    <source>
        <dbReference type="ARBA" id="ARBA00022679"/>
    </source>
</evidence>
<dbReference type="SMART" id="SM00220">
    <property type="entry name" value="S_TKc"/>
    <property type="match status" value="1"/>
</dbReference>
<keyword evidence="9 10" id="KW-0067">ATP-binding</keyword>
<evidence type="ECO:0000256" key="9">
    <source>
        <dbReference type="ARBA" id="ARBA00022840"/>
    </source>
</evidence>
<dbReference type="Pfam" id="PF07177">
    <property type="entry name" value="Neuralized"/>
    <property type="match status" value="1"/>
</dbReference>
<feature type="compositionally biased region" description="Polar residues" evidence="11">
    <location>
        <begin position="1164"/>
        <end position="1183"/>
    </location>
</feature>
<keyword evidence="6" id="KW-0863">Zinc-finger</keyword>
<proteinExistence type="predicted"/>
<feature type="domain" description="NHR" evidence="13">
    <location>
        <begin position="1"/>
        <end position="51"/>
    </location>
</feature>
<keyword evidence="8" id="KW-0862">Zinc</keyword>
<reference evidence="14" key="1">
    <citation type="journal article" date="2008" name="Nature">
        <title>The amphioxus genome and the evolution of the chordate karyotype.</title>
        <authorList>
            <consortium name="US DOE Joint Genome Institute (JGI-PGF)"/>
            <person name="Putnam N.H."/>
            <person name="Butts T."/>
            <person name="Ferrier D.E.K."/>
            <person name="Furlong R.F."/>
            <person name="Hellsten U."/>
            <person name="Kawashima T."/>
            <person name="Robinson-Rechavi M."/>
            <person name="Shoguchi E."/>
            <person name="Terry A."/>
            <person name="Yu J.-K."/>
            <person name="Benito-Gutierrez E.L."/>
            <person name="Dubchak I."/>
            <person name="Garcia-Fernandez J."/>
            <person name="Gibson-Brown J.J."/>
            <person name="Grigoriev I.V."/>
            <person name="Horton A.C."/>
            <person name="de Jong P.J."/>
            <person name="Jurka J."/>
            <person name="Kapitonov V.V."/>
            <person name="Kohara Y."/>
            <person name="Kuroki Y."/>
            <person name="Lindquist E."/>
            <person name="Lucas S."/>
            <person name="Osoegawa K."/>
            <person name="Pennacchio L.A."/>
            <person name="Salamov A.A."/>
            <person name="Satou Y."/>
            <person name="Sauka-Spengler T."/>
            <person name="Schmutz J."/>
            <person name="Shin-I T."/>
            <person name="Toyoda A."/>
            <person name="Bronner-Fraser M."/>
            <person name="Fujiyama A."/>
            <person name="Holland L.Z."/>
            <person name="Holland P.W.H."/>
            <person name="Satoh N."/>
            <person name="Rokhsar D.S."/>
        </authorList>
    </citation>
    <scope>NUCLEOTIDE SEQUENCE [LARGE SCALE GENOMIC DNA]</scope>
    <source>
        <strain evidence="14">S238N-H82</strain>
        <tissue evidence="14">Testes</tissue>
    </source>
</reference>
<accession>C3ZB22</accession>
<evidence type="ECO:0000313" key="14">
    <source>
        <dbReference type="EMBL" id="EEN50059.1"/>
    </source>
</evidence>
<keyword evidence="7" id="KW-0833">Ubl conjugation pathway</keyword>
<comment type="pathway">
    <text evidence="1">Protein modification; protein ubiquitination.</text>
</comment>
<dbReference type="InterPro" id="IPR011009">
    <property type="entry name" value="Kinase-like_dom_sf"/>
</dbReference>
<feature type="binding site" evidence="10">
    <location>
        <position position="931"/>
    </location>
    <ligand>
        <name>ATP</name>
        <dbReference type="ChEBI" id="CHEBI:30616"/>
    </ligand>
</feature>
<evidence type="ECO:0000256" key="7">
    <source>
        <dbReference type="ARBA" id="ARBA00022786"/>
    </source>
</evidence>
<dbReference type="SUPFAM" id="SSF56112">
    <property type="entry name" value="Protein kinase-like (PK-like)"/>
    <property type="match status" value="1"/>
</dbReference>
<dbReference type="InterPro" id="IPR040847">
    <property type="entry name" value="SH3_15"/>
</dbReference>
<dbReference type="EMBL" id="GG666603">
    <property type="protein sequence ID" value="EEN50059.1"/>
    <property type="molecule type" value="Genomic_DNA"/>
</dbReference>
<keyword evidence="4" id="KW-0677">Repeat</keyword>
<dbReference type="InterPro" id="IPR008271">
    <property type="entry name" value="Ser/Thr_kinase_AS"/>
</dbReference>
<evidence type="ECO:0000256" key="1">
    <source>
        <dbReference type="ARBA" id="ARBA00004906"/>
    </source>
</evidence>
<dbReference type="PROSITE" id="PS00108">
    <property type="entry name" value="PROTEIN_KINASE_ST"/>
    <property type="match status" value="1"/>
</dbReference>
<dbReference type="GO" id="GO:0008270">
    <property type="term" value="F:zinc ion binding"/>
    <property type="evidence" value="ECO:0007669"/>
    <property type="project" value="UniProtKB-KW"/>
</dbReference>
<evidence type="ECO:0000256" key="6">
    <source>
        <dbReference type="ARBA" id="ARBA00022771"/>
    </source>
</evidence>
<dbReference type="eggNOG" id="KOG4582">
    <property type="taxonomic scope" value="Eukaryota"/>
</dbReference>
<dbReference type="Gene3D" id="1.25.10.10">
    <property type="entry name" value="Leucine-rich Repeat Variant"/>
    <property type="match status" value="1"/>
</dbReference>
<dbReference type="GO" id="GO:0016567">
    <property type="term" value="P:protein ubiquitination"/>
    <property type="evidence" value="ECO:0007669"/>
    <property type="project" value="UniProtKB-UniPathway"/>
</dbReference>
<dbReference type="Pfam" id="PF18346">
    <property type="entry name" value="SH3_15"/>
    <property type="match status" value="3"/>
</dbReference>
<name>C3ZB22_BRAFL</name>
<feature type="region of interest" description="Disordered" evidence="11">
    <location>
        <begin position="1158"/>
        <end position="1189"/>
    </location>
</feature>
<keyword evidence="5 10" id="KW-0547">Nucleotide-binding</keyword>
<evidence type="ECO:0000256" key="10">
    <source>
        <dbReference type="PROSITE-ProRule" id="PRU10141"/>
    </source>
</evidence>
<evidence type="ECO:0000259" key="13">
    <source>
        <dbReference type="PROSITE" id="PS51065"/>
    </source>
</evidence>
<dbReference type="InterPro" id="IPR017441">
    <property type="entry name" value="Protein_kinase_ATP_BS"/>
</dbReference>
<protein>
    <recommendedName>
        <fullName evidence="15">RING-type E3 ubiquitin transferase</fullName>
    </recommendedName>
</protein>
<dbReference type="PROSITE" id="PS00107">
    <property type="entry name" value="PROTEIN_KINASE_ATP"/>
    <property type="match status" value="1"/>
</dbReference>